<dbReference type="GO" id="GO:0003676">
    <property type="term" value="F:nucleic acid binding"/>
    <property type="evidence" value="ECO:0007669"/>
    <property type="project" value="InterPro"/>
</dbReference>
<dbReference type="NCBIfam" id="NF005927">
    <property type="entry name" value="PRK07942.1"/>
    <property type="match status" value="1"/>
</dbReference>
<sequence>MTWADMPWVGFDLETTGVEPEVDRIVTAAVVSYDGGRPARVQAWVSDAGGVEIPPGATAIHGYTTEAAREAGRPAAEVVAEVTAALAEACEAGRPLVVMNAAFDLTMIETEADRYGLRSLFGSSVPCVLDPKVLDKQVDRYRRGKRRLEDLCAHWAVPHGSAHDAVADAVAACAVTTAILDEHPELKGLPLDELHERQARWYADQQEGLRGYFESTPHKRHLAASVRTDWPIVPARPGFGGLGS</sequence>
<dbReference type="GO" id="GO:0005829">
    <property type="term" value="C:cytosol"/>
    <property type="evidence" value="ECO:0007669"/>
    <property type="project" value="TreeGrafter"/>
</dbReference>
<dbReference type="GO" id="GO:0008408">
    <property type="term" value="F:3'-5' exonuclease activity"/>
    <property type="evidence" value="ECO:0007669"/>
    <property type="project" value="TreeGrafter"/>
</dbReference>
<dbReference type="PANTHER" id="PTHR30231">
    <property type="entry name" value="DNA POLYMERASE III SUBUNIT EPSILON"/>
    <property type="match status" value="1"/>
</dbReference>
<accession>A0A918UP19</accession>
<keyword evidence="3 5" id="KW-0269">Exonuclease</keyword>
<dbReference type="InterPro" id="IPR013520">
    <property type="entry name" value="Ribonucl_H"/>
</dbReference>
<dbReference type="Pfam" id="PF00929">
    <property type="entry name" value="RNase_T"/>
    <property type="match status" value="1"/>
</dbReference>
<gene>
    <name evidence="5" type="ORF">GCM10010387_16410</name>
</gene>
<organism evidence="5 6">
    <name type="scientific">Streptomyces inusitatus</name>
    <dbReference type="NCBI Taxonomy" id="68221"/>
    <lineage>
        <taxon>Bacteria</taxon>
        <taxon>Bacillati</taxon>
        <taxon>Actinomycetota</taxon>
        <taxon>Actinomycetes</taxon>
        <taxon>Kitasatosporales</taxon>
        <taxon>Streptomycetaceae</taxon>
        <taxon>Streptomyces</taxon>
    </lineage>
</organism>
<evidence type="ECO:0000259" key="4">
    <source>
        <dbReference type="SMART" id="SM00479"/>
    </source>
</evidence>
<dbReference type="SMART" id="SM00479">
    <property type="entry name" value="EXOIII"/>
    <property type="match status" value="1"/>
</dbReference>
<reference evidence="5" key="2">
    <citation type="submission" date="2020-09" db="EMBL/GenBank/DDBJ databases">
        <authorList>
            <person name="Sun Q."/>
            <person name="Ohkuma M."/>
        </authorList>
    </citation>
    <scope>NUCLEOTIDE SEQUENCE</scope>
    <source>
        <strain evidence="5">JCM 4988</strain>
    </source>
</reference>
<name>A0A918UP19_9ACTN</name>
<evidence type="ECO:0000256" key="1">
    <source>
        <dbReference type="ARBA" id="ARBA00022722"/>
    </source>
</evidence>
<keyword evidence="6" id="KW-1185">Reference proteome</keyword>
<evidence type="ECO:0000313" key="5">
    <source>
        <dbReference type="EMBL" id="GGZ23879.1"/>
    </source>
</evidence>
<evidence type="ECO:0000256" key="2">
    <source>
        <dbReference type="ARBA" id="ARBA00022801"/>
    </source>
</evidence>
<dbReference type="CDD" id="cd06127">
    <property type="entry name" value="DEDDh"/>
    <property type="match status" value="1"/>
</dbReference>
<comment type="caution">
    <text evidence="5">The sequence shown here is derived from an EMBL/GenBank/DDBJ whole genome shotgun (WGS) entry which is preliminary data.</text>
</comment>
<dbReference type="InterPro" id="IPR036397">
    <property type="entry name" value="RNaseH_sf"/>
</dbReference>
<protein>
    <submittedName>
        <fullName evidence="5">3'-5' exonuclease</fullName>
    </submittedName>
</protein>
<feature type="domain" description="Exonuclease" evidence="4">
    <location>
        <begin position="7"/>
        <end position="185"/>
    </location>
</feature>
<keyword evidence="2" id="KW-0378">Hydrolase</keyword>
<proteinExistence type="predicted"/>
<dbReference type="RefSeq" id="WP_229868856.1">
    <property type="nucleotide sequence ID" value="NZ_BMWG01000003.1"/>
</dbReference>
<keyword evidence="1" id="KW-0540">Nuclease</keyword>
<dbReference type="SUPFAM" id="SSF53098">
    <property type="entry name" value="Ribonuclease H-like"/>
    <property type="match status" value="1"/>
</dbReference>
<dbReference type="AlphaFoldDB" id="A0A918UP19"/>
<evidence type="ECO:0000256" key="3">
    <source>
        <dbReference type="ARBA" id="ARBA00022839"/>
    </source>
</evidence>
<reference evidence="5" key="1">
    <citation type="journal article" date="2014" name="Int. J. Syst. Evol. Microbiol.">
        <title>Complete genome sequence of Corynebacterium casei LMG S-19264T (=DSM 44701T), isolated from a smear-ripened cheese.</title>
        <authorList>
            <consortium name="US DOE Joint Genome Institute (JGI-PGF)"/>
            <person name="Walter F."/>
            <person name="Albersmeier A."/>
            <person name="Kalinowski J."/>
            <person name="Ruckert C."/>
        </authorList>
    </citation>
    <scope>NUCLEOTIDE SEQUENCE</scope>
    <source>
        <strain evidence="5">JCM 4988</strain>
    </source>
</reference>
<dbReference type="EMBL" id="BMWG01000003">
    <property type="protein sequence ID" value="GGZ23879.1"/>
    <property type="molecule type" value="Genomic_DNA"/>
</dbReference>
<dbReference type="Gene3D" id="3.30.420.10">
    <property type="entry name" value="Ribonuclease H-like superfamily/Ribonuclease H"/>
    <property type="match status" value="1"/>
</dbReference>
<dbReference type="PANTHER" id="PTHR30231:SF4">
    <property type="entry name" value="PROTEIN NEN2"/>
    <property type="match status" value="1"/>
</dbReference>
<dbReference type="InterPro" id="IPR012337">
    <property type="entry name" value="RNaseH-like_sf"/>
</dbReference>
<evidence type="ECO:0000313" key="6">
    <source>
        <dbReference type="Proteomes" id="UP000630936"/>
    </source>
</evidence>
<dbReference type="Proteomes" id="UP000630936">
    <property type="component" value="Unassembled WGS sequence"/>
</dbReference>